<protein>
    <submittedName>
        <fullName evidence="1">ATP-dependent Clp protease ATP-binding subunit clpA-like</fullName>
    </submittedName>
</protein>
<gene>
    <name evidence="1" type="ORF">SCF082_LOCUS16373</name>
</gene>
<sequence>MDTIPPPECAQGSETSSISGKLSLLAKVSLKFWQELCSEYVETLSAETDVQEVCAGSNALGSCVTTLACGLQRDEDLAYAFESFEDAVRAGGQALAVQWLEARADPSRALNALRWLSKAGSLQFNLTNIVLPTPKSNRQRKKQQAIVVEPPMLPFLEQAIAQCWEQSNPKWSALLSSWLIAVGVMRHQHLLRSEPVRLSRSTLHLWCEKGKQSSKRGGFPWTVPAHFANGFGWAAAMLQAKRAVPAGKRESCGIIFSPWISLRTPGAGWGQPLGPLELNALGDWEDRSSLPDPAAMPVHYSGGKKATSMRVKHLVYQLGASLREHQSWDVITPSELEEAKAFVMPTVDRLVSQDMDTEWQGKLPAEQVQRAFKFSQATRESARAARASAAAERAAAKGLLPLAQEPAVPTEAPAEPAESEIIKGVPPAAAKGRKRSAEQVAPAAPAKKVKESAPVAVKADRQVELSAYTLLNRELVWTKAFDADLSLAGHEIHHHVRQSLLKSKRIHTSQRLTIIETESNSPINFNTKYINPSKGFTVSHRVRGKTPLSCMPILRKLKHESFVQQ</sequence>
<dbReference type="EMBL" id="CAXAMM010010657">
    <property type="protein sequence ID" value="CAK9023859.1"/>
    <property type="molecule type" value="Genomic_DNA"/>
</dbReference>
<evidence type="ECO:0000313" key="1">
    <source>
        <dbReference type="EMBL" id="CAK9023859.1"/>
    </source>
</evidence>
<evidence type="ECO:0000313" key="2">
    <source>
        <dbReference type="Proteomes" id="UP001642464"/>
    </source>
</evidence>
<proteinExistence type="predicted"/>
<accession>A0ABP0KCV4</accession>
<dbReference type="Proteomes" id="UP001642464">
    <property type="component" value="Unassembled WGS sequence"/>
</dbReference>
<comment type="caution">
    <text evidence="1">The sequence shown here is derived from an EMBL/GenBank/DDBJ whole genome shotgun (WGS) entry which is preliminary data.</text>
</comment>
<keyword evidence="2" id="KW-1185">Reference proteome</keyword>
<reference evidence="1 2" key="1">
    <citation type="submission" date="2024-02" db="EMBL/GenBank/DDBJ databases">
        <authorList>
            <person name="Chen Y."/>
            <person name="Shah S."/>
            <person name="Dougan E. K."/>
            <person name="Thang M."/>
            <person name="Chan C."/>
        </authorList>
    </citation>
    <scope>NUCLEOTIDE SEQUENCE [LARGE SCALE GENOMIC DNA]</scope>
</reference>
<organism evidence="1 2">
    <name type="scientific">Durusdinium trenchii</name>
    <dbReference type="NCBI Taxonomy" id="1381693"/>
    <lineage>
        <taxon>Eukaryota</taxon>
        <taxon>Sar</taxon>
        <taxon>Alveolata</taxon>
        <taxon>Dinophyceae</taxon>
        <taxon>Suessiales</taxon>
        <taxon>Symbiodiniaceae</taxon>
        <taxon>Durusdinium</taxon>
    </lineage>
</organism>
<name>A0ABP0KCV4_9DINO</name>